<feature type="domain" description="DNA methylase adenine-specific" evidence="8">
    <location>
        <begin position="153"/>
        <end position="434"/>
    </location>
</feature>
<keyword evidence="3 10" id="KW-0489">Methyltransferase</keyword>
<evidence type="ECO:0000313" key="11">
    <source>
        <dbReference type="Proteomes" id="UP000198736"/>
    </source>
</evidence>
<keyword evidence="4 10" id="KW-0808">Transferase</keyword>
<evidence type="ECO:0000259" key="9">
    <source>
        <dbReference type="Pfam" id="PF12161"/>
    </source>
</evidence>
<feature type="domain" description="N6 adenine-specific DNA methyltransferase N-terminal" evidence="9">
    <location>
        <begin position="12"/>
        <end position="139"/>
    </location>
</feature>
<keyword evidence="6" id="KW-0680">Restriction system</keyword>
<dbReference type="PRINTS" id="PR00507">
    <property type="entry name" value="N12N6MTFRASE"/>
</dbReference>
<dbReference type="InterPro" id="IPR003356">
    <property type="entry name" value="DNA_methylase_A-5"/>
</dbReference>
<dbReference type="Pfam" id="PF12161">
    <property type="entry name" value="HsdM_N"/>
    <property type="match status" value="1"/>
</dbReference>
<dbReference type="OrthoDB" id="9784823at2"/>
<reference evidence="11" key="1">
    <citation type="submission" date="2015-10" db="EMBL/GenBank/DDBJ databases">
        <authorList>
            <person name="Luecker S."/>
            <person name="Luecker S."/>
        </authorList>
    </citation>
    <scope>NUCLEOTIDE SEQUENCE [LARGE SCALE GENOMIC DNA]</scope>
</reference>
<gene>
    <name evidence="10" type="ORF">COMA2_10208</name>
</gene>
<accession>A0A0S4L1R5</accession>
<evidence type="ECO:0000256" key="5">
    <source>
        <dbReference type="ARBA" id="ARBA00022691"/>
    </source>
</evidence>
<dbReference type="InterPro" id="IPR038333">
    <property type="entry name" value="T1MK-like_N_sf"/>
</dbReference>
<dbReference type="Gene3D" id="3.40.50.150">
    <property type="entry name" value="Vaccinia Virus protein VP39"/>
    <property type="match status" value="1"/>
</dbReference>
<dbReference type="GO" id="GO:0003677">
    <property type="term" value="F:DNA binding"/>
    <property type="evidence" value="ECO:0007669"/>
    <property type="project" value="InterPro"/>
</dbReference>
<dbReference type="InterPro" id="IPR052916">
    <property type="entry name" value="Type-I_RE_MTase_Subunit"/>
</dbReference>
<evidence type="ECO:0000256" key="7">
    <source>
        <dbReference type="ARBA" id="ARBA00047942"/>
    </source>
</evidence>
<dbReference type="Gene3D" id="1.20.1260.30">
    <property type="match status" value="1"/>
</dbReference>
<dbReference type="GO" id="GO:0009007">
    <property type="term" value="F:site-specific DNA-methyltransferase (adenine-specific) activity"/>
    <property type="evidence" value="ECO:0007669"/>
    <property type="project" value="UniProtKB-EC"/>
</dbReference>
<dbReference type="InterPro" id="IPR022749">
    <property type="entry name" value="D12N6_MeTrfase_N"/>
</dbReference>
<dbReference type="InterPro" id="IPR029063">
    <property type="entry name" value="SAM-dependent_MTases_sf"/>
</dbReference>
<keyword evidence="11" id="KW-1185">Reference proteome</keyword>
<evidence type="ECO:0000259" key="8">
    <source>
        <dbReference type="Pfam" id="PF02384"/>
    </source>
</evidence>
<organism evidence="10 11">
    <name type="scientific">Candidatus Nitrospira nitrificans</name>
    <dbReference type="NCBI Taxonomy" id="1742973"/>
    <lineage>
        <taxon>Bacteria</taxon>
        <taxon>Pseudomonadati</taxon>
        <taxon>Nitrospirota</taxon>
        <taxon>Nitrospiria</taxon>
        <taxon>Nitrospirales</taxon>
        <taxon>Nitrospiraceae</taxon>
        <taxon>Nitrospira</taxon>
    </lineage>
</organism>
<evidence type="ECO:0000313" key="10">
    <source>
        <dbReference type="EMBL" id="CUS31628.1"/>
    </source>
</evidence>
<comment type="catalytic activity">
    <reaction evidence="7">
        <text>a 2'-deoxyadenosine in DNA + S-adenosyl-L-methionine = an N(6)-methyl-2'-deoxyadenosine in DNA + S-adenosyl-L-homocysteine + H(+)</text>
        <dbReference type="Rhea" id="RHEA:15197"/>
        <dbReference type="Rhea" id="RHEA-COMP:12418"/>
        <dbReference type="Rhea" id="RHEA-COMP:12419"/>
        <dbReference type="ChEBI" id="CHEBI:15378"/>
        <dbReference type="ChEBI" id="CHEBI:57856"/>
        <dbReference type="ChEBI" id="CHEBI:59789"/>
        <dbReference type="ChEBI" id="CHEBI:90615"/>
        <dbReference type="ChEBI" id="CHEBI:90616"/>
        <dbReference type="EC" id="2.1.1.72"/>
    </reaction>
</comment>
<evidence type="ECO:0000256" key="6">
    <source>
        <dbReference type="ARBA" id="ARBA00022747"/>
    </source>
</evidence>
<protein>
    <recommendedName>
        <fullName evidence="2">site-specific DNA-methyltransferase (adenine-specific)</fullName>
        <ecNumber evidence="2">2.1.1.72</ecNumber>
    </recommendedName>
</protein>
<dbReference type="PANTHER" id="PTHR42998">
    <property type="entry name" value="TYPE I RESTRICTION ENZYME HINDVIIP M PROTEIN-RELATED"/>
    <property type="match status" value="1"/>
</dbReference>
<name>A0A0S4L1R5_9BACT</name>
<dbReference type="Proteomes" id="UP000198736">
    <property type="component" value="Unassembled WGS sequence"/>
</dbReference>
<dbReference type="Pfam" id="PF02384">
    <property type="entry name" value="N6_Mtase"/>
    <property type="match status" value="1"/>
</dbReference>
<evidence type="ECO:0000256" key="1">
    <source>
        <dbReference type="ARBA" id="ARBA00006594"/>
    </source>
</evidence>
<dbReference type="STRING" id="1742973.COMA2_10208"/>
<dbReference type="SUPFAM" id="SSF53335">
    <property type="entry name" value="S-adenosyl-L-methionine-dependent methyltransferases"/>
    <property type="match status" value="1"/>
</dbReference>
<dbReference type="GO" id="GO:0008170">
    <property type="term" value="F:N-methyltransferase activity"/>
    <property type="evidence" value="ECO:0007669"/>
    <property type="project" value="InterPro"/>
</dbReference>
<dbReference type="GO" id="GO:0009307">
    <property type="term" value="P:DNA restriction-modification system"/>
    <property type="evidence" value="ECO:0007669"/>
    <property type="project" value="UniProtKB-KW"/>
</dbReference>
<evidence type="ECO:0000256" key="3">
    <source>
        <dbReference type="ARBA" id="ARBA00022603"/>
    </source>
</evidence>
<dbReference type="EC" id="2.1.1.72" evidence="2"/>
<sequence>MTINQLAHIEQLEANLWDAADNLRANSKLTAGEYCMPVLGVIFLRHATNRYAEALREIQAEQATGKIPKRPLTAADFKKRRALLLPKEAHYDELLKLPKGSDLGTALVEAMNAIERDFEPLQGQLPKDYTKFENTLLEDLLRVFDSETLRSTSGDIFGRINEYFLMKFAMQGAQDNGEFFTPPSLVQTIVNVIEPDHGTVFDPACGSGGMFVQSSHFIERRGESAAHRVTFYGQEYKTSNLRLAKMNLAVHALEGNIVEANTFYEDPHRLPEGKPLWGNCDFLMANPPFNVDKVDAEKAKVDRRLPFGLPGVNKDKKVSNGNYLWISYFWSYLNKTGRAGFVMSSQASSAGHGEMDVRRKLVETGGVDVMISIRSNFFYTRTVPCELWHFDRGKPVDRRDQVLMIDARNIYRKVTRKIYDFSPEQLQNLTAIVWLYRGQSDRFIALVQHYLERTLTEAAAIVGKSADYRTAYGALTNAVAPFIKTVPKDSPIRELVKERDDAAKNCFQGLEYLTKRIAKDWKKPGEPKLAAQKKLLGELEDLATACRDLVKDVDLAFKLDTRLVDMAEKDFNAKEHEAWDGRAIGRLEKELDARRKEAVEQLKAAAYFERQAHWLLSRFPDAKLVAVPGLVKLVDRKDIKAADWSLTPGRYVGVAPPEVDENFDFEQALADIHIELTDLTQEAAVLAKKIQRNFEELA</sequence>
<evidence type="ECO:0000256" key="4">
    <source>
        <dbReference type="ARBA" id="ARBA00022679"/>
    </source>
</evidence>
<dbReference type="GO" id="GO:0032259">
    <property type="term" value="P:methylation"/>
    <property type="evidence" value="ECO:0007669"/>
    <property type="project" value="UniProtKB-KW"/>
</dbReference>
<evidence type="ECO:0000256" key="2">
    <source>
        <dbReference type="ARBA" id="ARBA00011900"/>
    </source>
</evidence>
<dbReference type="PANTHER" id="PTHR42998:SF1">
    <property type="entry name" value="TYPE I RESTRICTION ENZYME HINDI METHYLASE SUBUNIT"/>
    <property type="match status" value="1"/>
</dbReference>
<comment type="similarity">
    <text evidence="1">Belongs to the N(4)/N(6)-methyltransferase family.</text>
</comment>
<dbReference type="AlphaFoldDB" id="A0A0S4L1R5"/>
<dbReference type="RefSeq" id="WP_090893839.1">
    <property type="nucleotide sequence ID" value="NZ_CZPZ01000001.1"/>
</dbReference>
<keyword evidence="5" id="KW-0949">S-adenosyl-L-methionine</keyword>
<proteinExistence type="inferred from homology"/>
<dbReference type="EMBL" id="CZPZ01000001">
    <property type="protein sequence ID" value="CUS31628.1"/>
    <property type="molecule type" value="Genomic_DNA"/>
</dbReference>